<dbReference type="InterPro" id="IPR053134">
    <property type="entry name" value="RNA-dir_DNA_polymerase"/>
</dbReference>
<dbReference type="PANTHER" id="PTHR24559">
    <property type="entry name" value="TRANSPOSON TY3-I GAG-POL POLYPROTEIN"/>
    <property type="match status" value="1"/>
</dbReference>
<dbReference type="AlphaFoldDB" id="A0AA39S585"/>
<accession>A0AA39S585</accession>
<feature type="compositionally biased region" description="Polar residues" evidence="1">
    <location>
        <begin position="419"/>
        <end position="429"/>
    </location>
</feature>
<dbReference type="Gene3D" id="3.10.10.10">
    <property type="entry name" value="HIV Type 1 Reverse Transcriptase, subunit A, domain 1"/>
    <property type="match status" value="1"/>
</dbReference>
<sequence>MDMDDVSGETNMRPILLGRPFMATAKTFIDMQHGKLTMTVLDETIEFKLFEASDEDLEELAEWDWEEQDQEVEENSESEEEQERKEEFEDLEVSNVSLAKDPPPKLELKELPTTLKYVYLGENETYPVIVASELKDEEEKRLIEVLQKHKSAIGWSLEDIKGISPTVCMHKIFLEEEAKPTREAQRRLNPIMKEVVKKEVLKLLEVGIIYPISDSKWVSPIHVVPKKSGITVVRNEQNELVPQRLQTGWRVCIDYRKLNTATRKDHFPLPFIDQMLERLAGHSHYCFLDGYSGYNQIVIAPEDQEKTTFTCPFGTFAYRRMPFGLCNAPGTFQRCMMSIFSDMVEEIIEVFMDDFSVFGDSFDLCLKNLTLVLQRCEESNLVLNWEKCPLHGAIGYSSRACDLSQRDRSRQGQGGSDPKPTTSKIGQGH</sequence>
<evidence type="ECO:0000259" key="2">
    <source>
        <dbReference type="Pfam" id="PF00078"/>
    </source>
</evidence>
<gene>
    <name evidence="3" type="ORF">LWI29_028394</name>
</gene>
<dbReference type="PANTHER" id="PTHR24559:SF444">
    <property type="entry name" value="REVERSE TRANSCRIPTASE DOMAIN-CONTAINING PROTEIN"/>
    <property type="match status" value="1"/>
</dbReference>
<comment type="caution">
    <text evidence="3">The sequence shown here is derived from an EMBL/GenBank/DDBJ whole genome shotgun (WGS) entry which is preliminary data.</text>
</comment>
<dbReference type="Pfam" id="PF00078">
    <property type="entry name" value="RVT_1"/>
    <property type="match status" value="1"/>
</dbReference>
<name>A0AA39S585_ACESA</name>
<feature type="region of interest" description="Disordered" evidence="1">
    <location>
        <begin position="67"/>
        <end position="99"/>
    </location>
</feature>
<proteinExistence type="predicted"/>
<dbReference type="Proteomes" id="UP001168877">
    <property type="component" value="Unassembled WGS sequence"/>
</dbReference>
<feature type="compositionally biased region" description="Acidic residues" evidence="1">
    <location>
        <begin position="67"/>
        <end position="81"/>
    </location>
</feature>
<reference evidence="3" key="1">
    <citation type="journal article" date="2022" name="Plant J.">
        <title>Strategies of tolerance reflected in two North American maple genomes.</title>
        <authorList>
            <person name="McEvoy S.L."/>
            <person name="Sezen U.U."/>
            <person name="Trouern-Trend A."/>
            <person name="McMahon S.M."/>
            <person name="Schaberg P.G."/>
            <person name="Yang J."/>
            <person name="Wegrzyn J.L."/>
            <person name="Swenson N.G."/>
        </authorList>
    </citation>
    <scope>NUCLEOTIDE SEQUENCE</scope>
    <source>
        <strain evidence="3">NS2018</strain>
    </source>
</reference>
<evidence type="ECO:0000313" key="4">
    <source>
        <dbReference type="Proteomes" id="UP001168877"/>
    </source>
</evidence>
<keyword evidence="4" id="KW-1185">Reference proteome</keyword>
<dbReference type="SUPFAM" id="SSF56672">
    <property type="entry name" value="DNA/RNA polymerases"/>
    <property type="match status" value="1"/>
</dbReference>
<dbReference type="InterPro" id="IPR043502">
    <property type="entry name" value="DNA/RNA_pol_sf"/>
</dbReference>
<feature type="domain" description="Reverse transcriptase" evidence="2">
    <location>
        <begin position="246"/>
        <end position="389"/>
    </location>
</feature>
<dbReference type="InterPro" id="IPR043128">
    <property type="entry name" value="Rev_trsase/Diguanyl_cyclase"/>
</dbReference>
<dbReference type="Gene3D" id="3.30.70.270">
    <property type="match status" value="1"/>
</dbReference>
<dbReference type="InterPro" id="IPR000477">
    <property type="entry name" value="RT_dom"/>
</dbReference>
<dbReference type="CDD" id="cd01647">
    <property type="entry name" value="RT_LTR"/>
    <property type="match status" value="1"/>
</dbReference>
<feature type="region of interest" description="Disordered" evidence="1">
    <location>
        <begin position="404"/>
        <end position="429"/>
    </location>
</feature>
<dbReference type="EMBL" id="JAUESC010000384">
    <property type="protein sequence ID" value="KAK0582674.1"/>
    <property type="molecule type" value="Genomic_DNA"/>
</dbReference>
<evidence type="ECO:0000313" key="3">
    <source>
        <dbReference type="EMBL" id="KAK0582674.1"/>
    </source>
</evidence>
<evidence type="ECO:0000256" key="1">
    <source>
        <dbReference type="SAM" id="MobiDB-lite"/>
    </source>
</evidence>
<organism evidence="3 4">
    <name type="scientific">Acer saccharum</name>
    <name type="common">Sugar maple</name>
    <dbReference type="NCBI Taxonomy" id="4024"/>
    <lineage>
        <taxon>Eukaryota</taxon>
        <taxon>Viridiplantae</taxon>
        <taxon>Streptophyta</taxon>
        <taxon>Embryophyta</taxon>
        <taxon>Tracheophyta</taxon>
        <taxon>Spermatophyta</taxon>
        <taxon>Magnoliopsida</taxon>
        <taxon>eudicotyledons</taxon>
        <taxon>Gunneridae</taxon>
        <taxon>Pentapetalae</taxon>
        <taxon>rosids</taxon>
        <taxon>malvids</taxon>
        <taxon>Sapindales</taxon>
        <taxon>Sapindaceae</taxon>
        <taxon>Hippocastanoideae</taxon>
        <taxon>Acereae</taxon>
        <taxon>Acer</taxon>
    </lineage>
</organism>
<protein>
    <recommendedName>
        <fullName evidence="2">Reverse transcriptase domain-containing protein</fullName>
    </recommendedName>
</protein>
<reference evidence="3" key="2">
    <citation type="submission" date="2023-06" db="EMBL/GenBank/DDBJ databases">
        <authorList>
            <person name="Swenson N.G."/>
            <person name="Wegrzyn J.L."/>
            <person name="Mcevoy S.L."/>
        </authorList>
    </citation>
    <scope>NUCLEOTIDE SEQUENCE</scope>
    <source>
        <strain evidence="3">NS2018</strain>
        <tissue evidence="3">Leaf</tissue>
    </source>
</reference>